<gene>
    <name evidence="6" type="ORF">GQ43DRAFT_409402</name>
</gene>
<accession>A0A9P4MYP5</accession>
<dbReference type="Pfam" id="PF12955">
    <property type="entry name" value="Vps3844_C"/>
    <property type="match status" value="1"/>
</dbReference>
<dbReference type="PANTHER" id="PTHR36853">
    <property type="entry name" value="EXPRESSED PROTEIN"/>
    <property type="match status" value="1"/>
</dbReference>
<feature type="domain" description="Vacuolar sorting protein Vps3844 N-terminal" evidence="5">
    <location>
        <begin position="40"/>
        <end position="138"/>
    </location>
</feature>
<dbReference type="PANTHER" id="PTHR36853:SF1">
    <property type="entry name" value="DUF3844 DOMAIN-CONTAINING PROTEIN"/>
    <property type="match status" value="1"/>
</dbReference>
<sequence>MKLSWGFTLPLLYCSASASSNPGHVYIWDSAAQVTNKQPPSVSPETARLILAQRLGVSKYHAIREPNEEQIRHINEFGGRSPALFGGDQSGNGAHALIWIDGVEDARHIIPESKQYSQFMISNPPPASVNERLVQDIIVQTESLPLKSDPLQKIYNSNIKILELLGRIQEPSLHDEYLSILRTDKLEKHQTSNMASAISELATLAQQEGFSLTVVVMPPTSTNSKRTVHSYGTYSLPAAFEARREWPEAVLTPPVPQPSAESQNSSMSDAESSPRLFQAEPVTGILPSCFSSLKHCQELTRNCTGHGSCALVRKGDKGQEGRSNCYSCQCTPTVVNVEDSKKTTYWGGPACQKKDVTIPFWLFAGTTVILIFLVGSGIGMLYSMGDEELPSVIGAGVSGPVRK</sequence>
<organism evidence="6 7">
    <name type="scientific">Delitschia confertaspora ATCC 74209</name>
    <dbReference type="NCBI Taxonomy" id="1513339"/>
    <lineage>
        <taxon>Eukaryota</taxon>
        <taxon>Fungi</taxon>
        <taxon>Dikarya</taxon>
        <taxon>Ascomycota</taxon>
        <taxon>Pezizomycotina</taxon>
        <taxon>Dothideomycetes</taxon>
        <taxon>Pleosporomycetidae</taxon>
        <taxon>Pleosporales</taxon>
        <taxon>Delitschiaceae</taxon>
        <taxon>Delitschia</taxon>
    </lineage>
</organism>
<keyword evidence="2" id="KW-0472">Membrane</keyword>
<evidence type="ECO:0000256" key="2">
    <source>
        <dbReference type="SAM" id="Phobius"/>
    </source>
</evidence>
<dbReference type="Proteomes" id="UP000799536">
    <property type="component" value="Unassembled WGS sequence"/>
</dbReference>
<dbReference type="GO" id="GO:0005783">
    <property type="term" value="C:endoplasmic reticulum"/>
    <property type="evidence" value="ECO:0007669"/>
    <property type="project" value="TreeGrafter"/>
</dbReference>
<evidence type="ECO:0000313" key="7">
    <source>
        <dbReference type="Proteomes" id="UP000799536"/>
    </source>
</evidence>
<keyword evidence="7" id="KW-1185">Reference proteome</keyword>
<evidence type="ECO:0000313" key="6">
    <source>
        <dbReference type="EMBL" id="KAF2204458.1"/>
    </source>
</evidence>
<feature type="chain" id="PRO_5040181443" description="DUF3844 domain-containing protein" evidence="3">
    <location>
        <begin position="19"/>
        <end position="403"/>
    </location>
</feature>
<feature type="transmembrane region" description="Helical" evidence="2">
    <location>
        <begin position="360"/>
        <end position="382"/>
    </location>
</feature>
<evidence type="ECO:0000256" key="3">
    <source>
        <dbReference type="SAM" id="SignalP"/>
    </source>
</evidence>
<name>A0A9P4MYP5_9PLEO</name>
<evidence type="ECO:0000256" key="1">
    <source>
        <dbReference type="SAM" id="MobiDB-lite"/>
    </source>
</evidence>
<dbReference type="EMBL" id="ML993875">
    <property type="protein sequence ID" value="KAF2204458.1"/>
    <property type="molecule type" value="Genomic_DNA"/>
</dbReference>
<evidence type="ECO:0000259" key="5">
    <source>
        <dbReference type="Pfam" id="PF21656"/>
    </source>
</evidence>
<feature type="signal peptide" evidence="3">
    <location>
        <begin position="1"/>
        <end position="18"/>
    </location>
</feature>
<keyword evidence="3" id="KW-0732">Signal</keyword>
<comment type="caution">
    <text evidence="6">The sequence shown here is derived from an EMBL/GenBank/DDBJ whole genome shotgun (WGS) entry which is preliminary data.</text>
</comment>
<feature type="domain" description="Vacuolar sorting protein Vps3844 C-terminal" evidence="4">
    <location>
        <begin position="289"/>
        <end position="395"/>
    </location>
</feature>
<dbReference type="AlphaFoldDB" id="A0A9P4MYP5"/>
<keyword evidence="2" id="KW-0812">Transmembrane</keyword>
<dbReference type="InterPro" id="IPR024382">
    <property type="entry name" value="Vps3844_C"/>
</dbReference>
<keyword evidence="2" id="KW-1133">Transmembrane helix</keyword>
<dbReference type="Pfam" id="PF21656">
    <property type="entry name" value="DUF6859"/>
    <property type="match status" value="1"/>
</dbReference>
<evidence type="ECO:0000259" key="4">
    <source>
        <dbReference type="Pfam" id="PF12955"/>
    </source>
</evidence>
<evidence type="ECO:0008006" key="8">
    <source>
        <dbReference type="Google" id="ProtNLM"/>
    </source>
</evidence>
<feature type="region of interest" description="Disordered" evidence="1">
    <location>
        <begin position="251"/>
        <end position="274"/>
    </location>
</feature>
<dbReference type="OrthoDB" id="5583277at2759"/>
<dbReference type="InterPro" id="IPR049205">
    <property type="entry name" value="Vps3844_N"/>
</dbReference>
<proteinExistence type="predicted"/>
<dbReference type="InterPro" id="IPR053065">
    <property type="entry name" value="Archenteron_Induction-Rel"/>
</dbReference>
<reference evidence="6" key="1">
    <citation type="journal article" date="2020" name="Stud. Mycol.">
        <title>101 Dothideomycetes genomes: a test case for predicting lifestyles and emergence of pathogens.</title>
        <authorList>
            <person name="Haridas S."/>
            <person name="Albert R."/>
            <person name="Binder M."/>
            <person name="Bloem J."/>
            <person name="Labutti K."/>
            <person name="Salamov A."/>
            <person name="Andreopoulos B."/>
            <person name="Baker S."/>
            <person name="Barry K."/>
            <person name="Bills G."/>
            <person name="Bluhm B."/>
            <person name="Cannon C."/>
            <person name="Castanera R."/>
            <person name="Culley D."/>
            <person name="Daum C."/>
            <person name="Ezra D."/>
            <person name="Gonzalez J."/>
            <person name="Henrissat B."/>
            <person name="Kuo A."/>
            <person name="Liang C."/>
            <person name="Lipzen A."/>
            <person name="Lutzoni F."/>
            <person name="Magnuson J."/>
            <person name="Mondo S."/>
            <person name="Nolan M."/>
            <person name="Ohm R."/>
            <person name="Pangilinan J."/>
            <person name="Park H.-J."/>
            <person name="Ramirez L."/>
            <person name="Alfaro M."/>
            <person name="Sun H."/>
            <person name="Tritt A."/>
            <person name="Yoshinaga Y."/>
            <person name="Zwiers L.-H."/>
            <person name="Turgeon B."/>
            <person name="Goodwin S."/>
            <person name="Spatafora J."/>
            <person name="Crous P."/>
            <person name="Grigoriev I."/>
        </authorList>
    </citation>
    <scope>NUCLEOTIDE SEQUENCE</scope>
    <source>
        <strain evidence="6">ATCC 74209</strain>
    </source>
</reference>
<feature type="compositionally biased region" description="Polar residues" evidence="1">
    <location>
        <begin position="259"/>
        <end position="271"/>
    </location>
</feature>
<protein>
    <recommendedName>
        <fullName evidence="8">DUF3844 domain-containing protein</fullName>
    </recommendedName>
</protein>